<organism evidence="1 2">
    <name type="scientific">Rufibacter latericius</name>
    <dbReference type="NCBI Taxonomy" id="2487040"/>
    <lineage>
        <taxon>Bacteria</taxon>
        <taxon>Pseudomonadati</taxon>
        <taxon>Bacteroidota</taxon>
        <taxon>Cytophagia</taxon>
        <taxon>Cytophagales</taxon>
        <taxon>Hymenobacteraceae</taxon>
        <taxon>Rufibacter</taxon>
    </lineage>
</organism>
<reference evidence="1 2" key="1">
    <citation type="submission" date="2018-11" db="EMBL/GenBank/DDBJ databases">
        <title>Rufibacter latericius sp. nov., isolated from water in Baiyang Lake.</title>
        <authorList>
            <person name="Yang Y."/>
        </authorList>
    </citation>
    <scope>NUCLEOTIDE SEQUENCE [LARGE SCALE GENOMIC DNA]</scope>
    <source>
        <strain evidence="1 2">R-22-1c-1</strain>
    </source>
</reference>
<dbReference type="Proteomes" id="UP000272117">
    <property type="component" value="Unassembled WGS sequence"/>
</dbReference>
<proteinExistence type="predicted"/>
<evidence type="ECO:0000313" key="1">
    <source>
        <dbReference type="EMBL" id="RNI22350.1"/>
    </source>
</evidence>
<protein>
    <submittedName>
        <fullName evidence="1">Uncharacterized protein</fullName>
    </submittedName>
</protein>
<gene>
    <name evidence="1" type="ORF">EFB08_19750</name>
</gene>
<accession>A0A3M9M9U9</accession>
<keyword evidence="2" id="KW-1185">Reference proteome</keyword>
<comment type="caution">
    <text evidence="1">The sequence shown here is derived from an EMBL/GenBank/DDBJ whole genome shotgun (WGS) entry which is preliminary data.</text>
</comment>
<dbReference type="AlphaFoldDB" id="A0A3M9M9U9"/>
<dbReference type="EMBL" id="RJJD01000021">
    <property type="protein sequence ID" value="RNI22350.1"/>
    <property type="molecule type" value="Genomic_DNA"/>
</dbReference>
<evidence type="ECO:0000313" key="2">
    <source>
        <dbReference type="Proteomes" id="UP000272117"/>
    </source>
</evidence>
<sequence length="65" mass="7661">MLKGDKRLNIKTQPYHTYNTLKRTLAKSVSRNYFIIKVFNFTEKLIIEDVHLWMDGGSVTLVMQD</sequence>
<name>A0A3M9M9U9_9BACT</name>